<dbReference type="GeneID" id="27361530"/>
<dbReference type="Proteomes" id="UP000053342">
    <property type="component" value="Unassembled WGS sequence"/>
</dbReference>
<evidence type="ECO:0000313" key="3">
    <source>
        <dbReference type="EMBL" id="KIW38500.1"/>
    </source>
</evidence>
<organism evidence="3 4">
    <name type="scientific">Exophiala oligosperma</name>
    <dbReference type="NCBI Taxonomy" id="215243"/>
    <lineage>
        <taxon>Eukaryota</taxon>
        <taxon>Fungi</taxon>
        <taxon>Dikarya</taxon>
        <taxon>Ascomycota</taxon>
        <taxon>Pezizomycotina</taxon>
        <taxon>Eurotiomycetes</taxon>
        <taxon>Chaetothyriomycetidae</taxon>
        <taxon>Chaetothyriales</taxon>
        <taxon>Herpotrichiellaceae</taxon>
        <taxon>Exophiala</taxon>
    </lineage>
</organism>
<dbReference type="Pfam" id="PF13350">
    <property type="entry name" value="Y_phosphatase3"/>
    <property type="match status" value="1"/>
</dbReference>
<dbReference type="AlphaFoldDB" id="A0A0D2D7Z8"/>
<name>A0A0D2D7Z8_9EURO</name>
<dbReference type="PROSITE" id="PS00383">
    <property type="entry name" value="TYR_PHOSPHATASE_1"/>
    <property type="match status" value="1"/>
</dbReference>
<sequence length="439" mass="47389">MANPPSSSGSPQLGTNNEVPNPDQPYQPFMDVRPPTTAGLSDANGSPLTEREIEEVEKREREDRQATPEPEDFNISFPQDLPTPPFLHVQGVPNFRDLGGYECKPPSSGAAAAARSSSGSGGDGDGVYVLRKGLLFRCAHPTHLTQSGADYLVNTLGVKDMYDLRSQPEINRLAATVAESGKAVYPLADPRTGCLDSVPGLTRHFTPVYQSEDYGPVALATKLAWYTAEHAHDEDAGFAYSEGFVKAYRDIAVHGASAYGEMFRHLLEKPTTPLVFHCTAGKDRTGVFGAMIGRLVGVPDEVICWEYALTEPGLGHWRKEFIDRICSQGMGSGGGRGGGGGGGGKQHNPPRIWPGDKPQITREAAARICGSRAGNMRAFLRLVLDRELGSVEQYLSERCGFSEIEIVKLRDSLIAKVSPTDVVKQCEIKGWTADGGVED</sequence>
<dbReference type="GO" id="GO:0004721">
    <property type="term" value="F:phosphoprotein phosphatase activity"/>
    <property type="evidence" value="ECO:0007669"/>
    <property type="project" value="InterPro"/>
</dbReference>
<dbReference type="PROSITE" id="PS50056">
    <property type="entry name" value="TYR_PHOSPHATASE_2"/>
    <property type="match status" value="1"/>
</dbReference>
<dbReference type="Gene3D" id="3.90.190.10">
    <property type="entry name" value="Protein tyrosine phosphatase superfamily"/>
    <property type="match status" value="1"/>
</dbReference>
<dbReference type="InterPro" id="IPR016130">
    <property type="entry name" value="Tyr_Pase_AS"/>
</dbReference>
<accession>A0A0D2D7Z8</accession>
<feature type="compositionally biased region" description="Gly residues" evidence="1">
    <location>
        <begin position="332"/>
        <end position="345"/>
    </location>
</feature>
<dbReference type="STRING" id="215243.A0A0D2D7Z8"/>
<gene>
    <name evidence="3" type="ORF">PV06_09456</name>
</gene>
<dbReference type="HOGENOM" id="CLU_057546_1_3_1"/>
<dbReference type="RefSeq" id="XP_016258716.1">
    <property type="nucleotide sequence ID" value="XM_016410909.1"/>
</dbReference>
<evidence type="ECO:0000259" key="2">
    <source>
        <dbReference type="PROSITE" id="PS50056"/>
    </source>
</evidence>
<protein>
    <recommendedName>
        <fullName evidence="2">Tyrosine specific protein phosphatases domain-containing protein</fullName>
    </recommendedName>
</protein>
<dbReference type="PANTHER" id="PTHR31126">
    <property type="entry name" value="TYROSINE-PROTEIN PHOSPHATASE"/>
    <property type="match status" value="1"/>
</dbReference>
<feature type="compositionally biased region" description="Basic and acidic residues" evidence="1">
    <location>
        <begin position="56"/>
        <end position="66"/>
    </location>
</feature>
<feature type="region of interest" description="Disordered" evidence="1">
    <location>
        <begin position="1"/>
        <end position="82"/>
    </location>
</feature>
<dbReference type="InterPro" id="IPR026893">
    <property type="entry name" value="Tyr/Ser_Pase_IphP-type"/>
</dbReference>
<dbReference type="SUPFAM" id="SSF52799">
    <property type="entry name" value="(Phosphotyrosine protein) phosphatases II"/>
    <property type="match status" value="1"/>
</dbReference>
<keyword evidence="4" id="KW-1185">Reference proteome</keyword>
<reference evidence="3 4" key="1">
    <citation type="submission" date="2015-01" db="EMBL/GenBank/DDBJ databases">
        <title>The Genome Sequence of Exophiala oligosperma CBS72588.</title>
        <authorList>
            <consortium name="The Broad Institute Genomics Platform"/>
            <person name="Cuomo C."/>
            <person name="de Hoog S."/>
            <person name="Gorbushina A."/>
            <person name="Stielow B."/>
            <person name="Teixiera M."/>
            <person name="Abouelleil A."/>
            <person name="Chapman S.B."/>
            <person name="Priest M."/>
            <person name="Young S.K."/>
            <person name="Wortman J."/>
            <person name="Nusbaum C."/>
            <person name="Birren B."/>
        </authorList>
    </citation>
    <scope>NUCLEOTIDE SEQUENCE [LARGE SCALE GENOMIC DNA]</scope>
    <source>
        <strain evidence="3 4">CBS 72588</strain>
    </source>
</reference>
<evidence type="ECO:0000256" key="1">
    <source>
        <dbReference type="SAM" id="MobiDB-lite"/>
    </source>
</evidence>
<dbReference type="EMBL" id="KN847341">
    <property type="protein sequence ID" value="KIW38500.1"/>
    <property type="molecule type" value="Genomic_DNA"/>
</dbReference>
<evidence type="ECO:0000313" key="4">
    <source>
        <dbReference type="Proteomes" id="UP000053342"/>
    </source>
</evidence>
<feature type="region of interest" description="Disordered" evidence="1">
    <location>
        <begin position="332"/>
        <end position="357"/>
    </location>
</feature>
<dbReference type="InterPro" id="IPR000387">
    <property type="entry name" value="Tyr_Pase_dom"/>
</dbReference>
<dbReference type="PANTHER" id="PTHR31126:SF1">
    <property type="entry name" value="TYROSINE SPECIFIC PROTEIN PHOSPHATASES DOMAIN-CONTAINING PROTEIN"/>
    <property type="match status" value="1"/>
</dbReference>
<dbReference type="VEuPathDB" id="FungiDB:PV06_09456"/>
<dbReference type="InterPro" id="IPR029021">
    <property type="entry name" value="Prot-tyrosine_phosphatase-like"/>
</dbReference>
<dbReference type="OrthoDB" id="449382at2759"/>
<proteinExistence type="predicted"/>
<feature type="compositionally biased region" description="Polar residues" evidence="1">
    <location>
        <begin position="1"/>
        <end position="19"/>
    </location>
</feature>
<feature type="domain" description="Tyrosine specific protein phosphatases" evidence="2">
    <location>
        <begin position="242"/>
        <end position="288"/>
    </location>
</feature>